<dbReference type="Proteomes" id="UP000250796">
    <property type="component" value="Chromosome MESINF"/>
</dbReference>
<evidence type="ECO:0000313" key="3">
    <source>
        <dbReference type="EMBL" id="SSC13002.1"/>
    </source>
</evidence>
<dbReference type="InterPro" id="IPR029016">
    <property type="entry name" value="GAF-like_dom_sf"/>
</dbReference>
<name>A0A7Z7LGF9_9BACT</name>
<dbReference type="CDD" id="cd13704">
    <property type="entry name" value="PBP2_HisK"/>
    <property type="match status" value="1"/>
</dbReference>
<evidence type="ECO:0000256" key="1">
    <source>
        <dbReference type="SAM" id="Phobius"/>
    </source>
</evidence>
<sequence length="610" mass="69512">MKSNLSIIIMIVFIFACISLKANVLVFGGDRDYPPYEYIDENGDYTGFNVDIMRAVARVLGMDLEIELGEWNYIVEKMKSGQLDGLLGMAVTAEREKLYSFSIPHNYLYMSIFHRKNTSISSVEELRDKEIIVQKNGVMHDYLLENSITDKIITVEMPLDGLKMLSSGKGDFGLFGKYQGLYLAKQNNLKNLAVFENAVFERDYCFAVSKENQDLLGLLNKGLLFIRDSGEYREIYKKWFGTLDWFEGNVQNIVFWGTIVILLFLIVVFVLSIWNSTLKKLVEKRTEELTSRISEYDSLQNKIRALHEVTLQMKKCSDEEEVYDLVVKAAREILKYDYYSLDIVEGDFLVAKRYSDTIEINSNVPKYEGIAGRTLKTGETIVVDDITSVDYALPSSNKIRSLISIPMGSFGVFQTVSLKLAAFSREDVELAELLIYHAVGAIDIIRKTKEISFLAFHDSLTGLYNRTFFDEEILRMDTSRNLPISLIFGDVNGLKIINDSYGHFYGDEYLKTVAGTIKSSCRQEDLVVRWGGDEFVVLLFRTSEQQAREIIFRIESNLVAIRDFPVAVSVSFGVSTKTSKDQNIANLIEEAEFEMYNQKGLSKKSGKTMK</sequence>
<dbReference type="InterPro" id="IPR029787">
    <property type="entry name" value="Nucleotide_cyclase"/>
</dbReference>
<dbReference type="Gene3D" id="3.40.190.10">
    <property type="entry name" value="Periplasmic binding protein-like II"/>
    <property type="match status" value="2"/>
</dbReference>
<dbReference type="SUPFAM" id="SSF55073">
    <property type="entry name" value="Nucleotide cyclase"/>
    <property type="match status" value="1"/>
</dbReference>
<keyword evidence="1" id="KW-0472">Membrane</keyword>
<keyword evidence="1" id="KW-0812">Transmembrane</keyword>
<dbReference type="InterPro" id="IPR001638">
    <property type="entry name" value="Solute-binding_3/MltF_N"/>
</dbReference>
<dbReference type="NCBIfam" id="TIGR00254">
    <property type="entry name" value="GGDEF"/>
    <property type="match status" value="1"/>
</dbReference>
<feature type="domain" description="GGDEF" evidence="2">
    <location>
        <begin position="482"/>
        <end position="610"/>
    </location>
</feature>
<dbReference type="SUPFAM" id="SSF55781">
    <property type="entry name" value="GAF domain-like"/>
    <property type="match status" value="1"/>
</dbReference>
<dbReference type="Pfam" id="PF00497">
    <property type="entry name" value="SBP_bac_3"/>
    <property type="match status" value="1"/>
</dbReference>
<dbReference type="GO" id="GO:0043709">
    <property type="term" value="P:cell adhesion involved in single-species biofilm formation"/>
    <property type="evidence" value="ECO:0007669"/>
    <property type="project" value="TreeGrafter"/>
</dbReference>
<proteinExistence type="predicted"/>
<dbReference type="Gene3D" id="3.30.450.40">
    <property type="match status" value="1"/>
</dbReference>
<dbReference type="GO" id="GO:0052621">
    <property type="term" value="F:diguanylate cyclase activity"/>
    <property type="evidence" value="ECO:0007669"/>
    <property type="project" value="TreeGrafter"/>
</dbReference>
<evidence type="ECO:0000259" key="2">
    <source>
        <dbReference type="PROSITE" id="PS50887"/>
    </source>
</evidence>
<dbReference type="SMART" id="SM00267">
    <property type="entry name" value="GGDEF"/>
    <property type="match status" value="1"/>
</dbReference>
<dbReference type="GO" id="GO:0005886">
    <property type="term" value="C:plasma membrane"/>
    <property type="evidence" value="ECO:0007669"/>
    <property type="project" value="TreeGrafter"/>
</dbReference>
<dbReference type="Pfam" id="PF00990">
    <property type="entry name" value="GGDEF"/>
    <property type="match status" value="1"/>
</dbReference>
<evidence type="ECO:0000313" key="4">
    <source>
        <dbReference type="Proteomes" id="UP000250796"/>
    </source>
</evidence>
<gene>
    <name evidence="3" type="ORF">MESINF_1558</name>
</gene>
<dbReference type="InterPro" id="IPR043128">
    <property type="entry name" value="Rev_trsase/Diguanyl_cyclase"/>
</dbReference>
<dbReference type="SMART" id="SM00062">
    <property type="entry name" value="PBPb"/>
    <property type="match status" value="1"/>
</dbReference>
<dbReference type="SUPFAM" id="SSF53850">
    <property type="entry name" value="Periplasmic binding protein-like II"/>
    <property type="match status" value="1"/>
</dbReference>
<accession>A0A7Z7LGF9</accession>
<dbReference type="PANTHER" id="PTHR45138">
    <property type="entry name" value="REGULATORY COMPONENTS OF SENSORY TRANSDUCTION SYSTEM"/>
    <property type="match status" value="1"/>
</dbReference>
<dbReference type="PANTHER" id="PTHR45138:SF23">
    <property type="entry name" value="SIGNALING PROTEIN"/>
    <property type="match status" value="1"/>
</dbReference>
<dbReference type="CDD" id="cd01949">
    <property type="entry name" value="GGDEF"/>
    <property type="match status" value="1"/>
</dbReference>
<keyword evidence="1" id="KW-1133">Transmembrane helix</keyword>
<dbReference type="GO" id="GO:1902201">
    <property type="term" value="P:negative regulation of bacterial-type flagellum-dependent cell motility"/>
    <property type="evidence" value="ECO:0007669"/>
    <property type="project" value="TreeGrafter"/>
</dbReference>
<dbReference type="EMBL" id="LS974202">
    <property type="protein sequence ID" value="SSC13002.1"/>
    <property type="molecule type" value="Genomic_DNA"/>
</dbReference>
<dbReference type="KEGG" id="minf:MESINF_1558"/>
<protein>
    <submittedName>
        <fullName evidence="3">Diguanylate cyclase (GGDEF) domain-containing protein</fullName>
    </submittedName>
</protein>
<reference evidence="3 4" key="1">
    <citation type="submission" date="2017-01" db="EMBL/GenBank/DDBJ databases">
        <authorList>
            <person name="Erauso G."/>
        </authorList>
    </citation>
    <scope>NUCLEOTIDE SEQUENCE [LARGE SCALE GENOMIC DNA]</scope>
    <source>
        <strain evidence="3">MESINF1</strain>
    </source>
</reference>
<dbReference type="RefSeq" id="WP_169699205.1">
    <property type="nucleotide sequence ID" value="NZ_LS974202.1"/>
</dbReference>
<dbReference type="AlphaFoldDB" id="A0A7Z7LGF9"/>
<dbReference type="InterPro" id="IPR050469">
    <property type="entry name" value="Diguanylate_Cyclase"/>
</dbReference>
<dbReference type="InterPro" id="IPR000160">
    <property type="entry name" value="GGDEF_dom"/>
</dbReference>
<dbReference type="Gene3D" id="3.30.70.270">
    <property type="match status" value="1"/>
</dbReference>
<dbReference type="Pfam" id="PF13185">
    <property type="entry name" value="GAF_2"/>
    <property type="match status" value="1"/>
</dbReference>
<dbReference type="PROSITE" id="PS51257">
    <property type="entry name" value="PROKAR_LIPOPROTEIN"/>
    <property type="match status" value="1"/>
</dbReference>
<feature type="transmembrane region" description="Helical" evidence="1">
    <location>
        <begin position="253"/>
        <end position="274"/>
    </location>
</feature>
<organism evidence="3 4">
    <name type="scientific">Mesotoga infera</name>
    <dbReference type="NCBI Taxonomy" id="1236046"/>
    <lineage>
        <taxon>Bacteria</taxon>
        <taxon>Thermotogati</taxon>
        <taxon>Thermotogota</taxon>
        <taxon>Thermotogae</taxon>
        <taxon>Kosmotogales</taxon>
        <taxon>Kosmotogaceae</taxon>
        <taxon>Mesotoga</taxon>
    </lineage>
</organism>
<dbReference type="InterPro" id="IPR003018">
    <property type="entry name" value="GAF"/>
</dbReference>
<keyword evidence="4" id="KW-1185">Reference proteome</keyword>
<dbReference type="PROSITE" id="PS50887">
    <property type="entry name" value="GGDEF"/>
    <property type="match status" value="1"/>
</dbReference>